<dbReference type="GO" id="GO:0005829">
    <property type="term" value="C:cytosol"/>
    <property type="evidence" value="ECO:0007669"/>
    <property type="project" value="TreeGrafter"/>
</dbReference>
<dbReference type="InterPro" id="IPR050397">
    <property type="entry name" value="Env_Response_Regulators"/>
</dbReference>
<reference evidence="6 7" key="1">
    <citation type="submission" date="2020-02" db="EMBL/GenBank/DDBJ databases">
        <authorList>
            <person name="Yang Z."/>
        </authorList>
    </citation>
    <scope>NUCLEOTIDE SEQUENCE [LARGE SCALE GENOMIC DNA]</scope>
    <source>
        <strain evidence="6 7">HX-7-9</strain>
    </source>
</reference>
<keyword evidence="2" id="KW-0238">DNA-binding</keyword>
<evidence type="ECO:0000259" key="5">
    <source>
        <dbReference type="PROSITE" id="PS51063"/>
    </source>
</evidence>
<evidence type="ECO:0000313" key="7">
    <source>
        <dbReference type="Proteomes" id="UP000482578"/>
    </source>
</evidence>
<feature type="domain" description="Cyclic nucleotide-binding" evidence="4">
    <location>
        <begin position="31"/>
        <end position="95"/>
    </location>
</feature>
<dbReference type="InterPro" id="IPR018490">
    <property type="entry name" value="cNMP-bd_dom_sf"/>
</dbReference>
<evidence type="ECO:0000313" key="6">
    <source>
        <dbReference type="EMBL" id="NDV12788.1"/>
    </source>
</evidence>
<protein>
    <submittedName>
        <fullName evidence="6">Crp/Fnr family transcriptional regulator</fullName>
    </submittedName>
</protein>
<comment type="caution">
    <text evidence="6">The sequence shown here is derived from an EMBL/GenBank/DDBJ whole genome shotgun (WGS) entry which is preliminary data.</text>
</comment>
<sequence>MNALTDPCCLPGALDFTFDNGVAGLLRQAPLFSHLADDLLAQLATQATRRTLARGELLFVEGDDADRVYLLLDGSVQFFVTDGQGRRLVNAVARAGAMPGLVSYIDCMAQECGCVSDEAALLLEFGRDMLCRFFGSVDGLPSCPRVRGELMFRLVGIIRQLTKQTRQLALMDVYTRVRLLFERMSVEEGGVCMLRKPLTQQDIADMIGASREMVARILKELVFGGYIRQENRRIIIERPLPENF</sequence>
<dbReference type="Pfam" id="PF13545">
    <property type="entry name" value="HTH_Crp_2"/>
    <property type="match status" value="1"/>
</dbReference>
<dbReference type="InterPro" id="IPR014710">
    <property type="entry name" value="RmlC-like_jellyroll"/>
</dbReference>
<keyword evidence="1" id="KW-0805">Transcription regulation</keyword>
<organism evidence="6 7">
    <name type="scientific">Crenobacter caeni</name>
    <dbReference type="NCBI Taxonomy" id="2705474"/>
    <lineage>
        <taxon>Bacteria</taxon>
        <taxon>Pseudomonadati</taxon>
        <taxon>Pseudomonadota</taxon>
        <taxon>Betaproteobacteria</taxon>
        <taxon>Neisseriales</taxon>
        <taxon>Neisseriaceae</taxon>
        <taxon>Crenobacter</taxon>
    </lineage>
</organism>
<dbReference type="InterPro" id="IPR012318">
    <property type="entry name" value="HTH_CRP"/>
</dbReference>
<dbReference type="Pfam" id="PF00027">
    <property type="entry name" value="cNMP_binding"/>
    <property type="match status" value="1"/>
</dbReference>
<feature type="domain" description="HTH crp-type" evidence="5">
    <location>
        <begin position="171"/>
        <end position="240"/>
    </location>
</feature>
<dbReference type="SMART" id="SM00100">
    <property type="entry name" value="cNMP"/>
    <property type="match status" value="1"/>
</dbReference>
<dbReference type="SMART" id="SM00419">
    <property type="entry name" value="HTH_CRP"/>
    <property type="match status" value="1"/>
</dbReference>
<dbReference type="RefSeq" id="WP_163316005.1">
    <property type="nucleotide sequence ID" value="NZ_JAAGAA010000006.1"/>
</dbReference>
<dbReference type="CDD" id="cd00092">
    <property type="entry name" value="HTH_CRP"/>
    <property type="match status" value="1"/>
</dbReference>
<dbReference type="EMBL" id="JAAGAA010000006">
    <property type="protein sequence ID" value="NDV12788.1"/>
    <property type="molecule type" value="Genomic_DNA"/>
</dbReference>
<evidence type="ECO:0000259" key="4">
    <source>
        <dbReference type="PROSITE" id="PS50042"/>
    </source>
</evidence>
<keyword evidence="7" id="KW-1185">Reference proteome</keyword>
<dbReference type="CDD" id="cd00038">
    <property type="entry name" value="CAP_ED"/>
    <property type="match status" value="1"/>
</dbReference>
<proteinExistence type="predicted"/>
<name>A0A6B2KRK5_9NEIS</name>
<dbReference type="Gene3D" id="1.10.10.10">
    <property type="entry name" value="Winged helix-like DNA-binding domain superfamily/Winged helix DNA-binding domain"/>
    <property type="match status" value="1"/>
</dbReference>
<evidence type="ECO:0000256" key="2">
    <source>
        <dbReference type="ARBA" id="ARBA00023125"/>
    </source>
</evidence>
<dbReference type="Gene3D" id="2.60.120.10">
    <property type="entry name" value="Jelly Rolls"/>
    <property type="match status" value="1"/>
</dbReference>
<gene>
    <name evidence="6" type="ORF">GZH52_08220</name>
</gene>
<keyword evidence="3" id="KW-0804">Transcription</keyword>
<dbReference type="PANTHER" id="PTHR24567:SF77">
    <property type="entry name" value="NUCLEOSIDE-RESPONSIVE TRANSCRIPTIONAL ACTIVATOR OF NUCLEOSIDE UTILIZATION DEOR"/>
    <property type="match status" value="1"/>
</dbReference>
<dbReference type="PROSITE" id="PS51063">
    <property type="entry name" value="HTH_CRP_2"/>
    <property type="match status" value="1"/>
</dbReference>
<dbReference type="AlphaFoldDB" id="A0A6B2KRK5"/>
<dbReference type="InterPro" id="IPR000595">
    <property type="entry name" value="cNMP-bd_dom"/>
</dbReference>
<dbReference type="GO" id="GO:0003677">
    <property type="term" value="F:DNA binding"/>
    <property type="evidence" value="ECO:0007669"/>
    <property type="project" value="UniProtKB-KW"/>
</dbReference>
<evidence type="ECO:0000256" key="1">
    <source>
        <dbReference type="ARBA" id="ARBA00023015"/>
    </source>
</evidence>
<dbReference type="PROSITE" id="PS50042">
    <property type="entry name" value="CNMP_BINDING_3"/>
    <property type="match status" value="1"/>
</dbReference>
<dbReference type="InterPro" id="IPR036388">
    <property type="entry name" value="WH-like_DNA-bd_sf"/>
</dbReference>
<accession>A0A6B2KRK5</accession>
<dbReference type="GO" id="GO:0003700">
    <property type="term" value="F:DNA-binding transcription factor activity"/>
    <property type="evidence" value="ECO:0007669"/>
    <property type="project" value="TreeGrafter"/>
</dbReference>
<dbReference type="Proteomes" id="UP000482578">
    <property type="component" value="Unassembled WGS sequence"/>
</dbReference>
<evidence type="ECO:0000256" key="3">
    <source>
        <dbReference type="ARBA" id="ARBA00023163"/>
    </source>
</evidence>
<dbReference type="SUPFAM" id="SSF51206">
    <property type="entry name" value="cAMP-binding domain-like"/>
    <property type="match status" value="1"/>
</dbReference>
<dbReference type="PANTHER" id="PTHR24567">
    <property type="entry name" value="CRP FAMILY TRANSCRIPTIONAL REGULATORY PROTEIN"/>
    <property type="match status" value="1"/>
</dbReference>
<dbReference type="SUPFAM" id="SSF46785">
    <property type="entry name" value="Winged helix' DNA-binding domain"/>
    <property type="match status" value="1"/>
</dbReference>
<dbReference type="InterPro" id="IPR036390">
    <property type="entry name" value="WH_DNA-bd_sf"/>
</dbReference>